<keyword evidence="1" id="KW-0812">Transmembrane</keyword>
<evidence type="ECO:0000313" key="2">
    <source>
        <dbReference type="EMBL" id="KGP62145.1"/>
    </source>
</evidence>
<comment type="caution">
    <text evidence="2">The sequence shown here is derived from an EMBL/GenBank/DDBJ whole genome shotgun (WGS) entry which is preliminary data.</text>
</comment>
<organism evidence="2 3">
    <name type="scientific">Legionella norrlandica</name>
    <dbReference type="NCBI Taxonomy" id="1498499"/>
    <lineage>
        <taxon>Bacteria</taxon>
        <taxon>Pseudomonadati</taxon>
        <taxon>Pseudomonadota</taxon>
        <taxon>Gammaproteobacteria</taxon>
        <taxon>Legionellales</taxon>
        <taxon>Legionellaceae</taxon>
        <taxon>Legionella</taxon>
    </lineage>
</organism>
<gene>
    <name evidence="2" type="ORF">EP47_01970</name>
</gene>
<accession>A0A0A2SLX8</accession>
<feature type="non-terminal residue" evidence="2">
    <location>
        <position position="1"/>
    </location>
</feature>
<dbReference type="Proteomes" id="UP000054422">
    <property type="component" value="Unassembled WGS sequence"/>
</dbReference>
<evidence type="ECO:0000313" key="3">
    <source>
        <dbReference type="Proteomes" id="UP000054422"/>
    </source>
</evidence>
<dbReference type="AlphaFoldDB" id="A0A0A2SLX8"/>
<proteinExistence type="predicted"/>
<feature type="transmembrane region" description="Helical" evidence="1">
    <location>
        <begin position="20"/>
        <end position="43"/>
    </location>
</feature>
<sequence length="78" mass="8804">LILGIIIVVSHNIWEGSWRVIVTIIAWLILLKGTSIIFHPHFIDQATVLFMQNTTISYISAGIDFVLGVILCYCGFKR</sequence>
<reference evidence="2 3" key="1">
    <citation type="submission" date="2014-05" db="EMBL/GenBank/DDBJ databases">
        <authorList>
            <person name="Rizzardi K."/>
            <person name="Winiecka-Krusnell J."/>
            <person name="Ramliden M."/>
            <person name="Alm E."/>
            <person name="Andersson S."/>
            <person name="Byfors S."/>
        </authorList>
    </citation>
    <scope>NUCLEOTIDE SEQUENCE [LARGE SCALE GENOMIC DNA]</scope>
    <source>
        <strain evidence="2 3">LEGN</strain>
    </source>
</reference>
<evidence type="ECO:0000256" key="1">
    <source>
        <dbReference type="SAM" id="Phobius"/>
    </source>
</evidence>
<keyword evidence="3" id="KW-1185">Reference proteome</keyword>
<keyword evidence="1" id="KW-0472">Membrane</keyword>
<feature type="transmembrane region" description="Helical" evidence="1">
    <location>
        <begin position="55"/>
        <end position="76"/>
    </location>
</feature>
<name>A0A0A2SLX8_9GAMM</name>
<protein>
    <submittedName>
        <fullName evidence="2">Uncharacterized protein</fullName>
    </submittedName>
</protein>
<keyword evidence="1" id="KW-1133">Transmembrane helix</keyword>
<dbReference type="EMBL" id="JNCF01000116">
    <property type="protein sequence ID" value="KGP62145.1"/>
    <property type="molecule type" value="Genomic_DNA"/>
</dbReference>